<evidence type="ECO:0000313" key="1">
    <source>
        <dbReference type="EMBL" id="GBE86899.1"/>
    </source>
</evidence>
<dbReference type="STRING" id="139825.A0A401GXL2"/>
<evidence type="ECO:0000313" key="2">
    <source>
        <dbReference type="Proteomes" id="UP000287166"/>
    </source>
</evidence>
<evidence type="ECO:0008006" key="3">
    <source>
        <dbReference type="Google" id="ProtNLM"/>
    </source>
</evidence>
<name>A0A401GXL2_9APHY</name>
<gene>
    <name evidence="1" type="ORF">SCP_1001430</name>
</gene>
<organism evidence="1 2">
    <name type="scientific">Sparassis crispa</name>
    <dbReference type="NCBI Taxonomy" id="139825"/>
    <lineage>
        <taxon>Eukaryota</taxon>
        <taxon>Fungi</taxon>
        <taxon>Dikarya</taxon>
        <taxon>Basidiomycota</taxon>
        <taxon>Agaricomycotina</taxon>
        <taxon>Agaricomycetes</taxon>
        <taxon>Polyporales</taxon>
        <taxon>Sparassidaceae</taxon>
        <taxon>Sparassis</taxon>
    </lineage>
</organism>
<dbReference type="InterPro" id="IPR032675">
    <property type="entry name" value="LRR_dom_sf"/>
</dbReference>
<dbReference type="OrthoDB" id="3222238at2759"/>
<dbReference type="EMBL" id="BFAD01000010">
    <property type="protein sequence ID" value="GBE86899.1"/>
    <property type="molecule type" value="Genomic_DNA"/>
</dbReference>
<keyword evidence="2" id="KW-1185">Reference proteome</keyword>
<dbReference type="SUPFAM" id="SSF52047">
    <property type="entry name" value="RNI-like"/>
    <property type="match status" value="1"/>
</dbReference>
<dbReference type="Proteomes" id="UP000287166">
    <property type="component" value="Unassembled WGS sequence"/>
</dbReference>
<reference evidence="1 2" key="1">
    <citation type="journal article" date="2018" name="Sci. Rep.">
        <title>Genome sequence of the cauliflower mushroom Sparassis crispa (Hanabiratake) and its association with beneficial usage.</title>
        <authorList>
            <person name="Kiyama R."/>
            <person name="Furutani Y."/>
            <person name="Kawaguchi K."/>
            <person name="Nakanishi T."/>
        </authorList>
    </citation>
    <scope>NUCLEOTIDE SEQUENCE [LARGE SCALE GENOMIC DNA]</scope>
</reference>
<dbReference type="RefSeq" id="XP_027617812.1">
    <property type="nucleotide sequence ID" value="XM_027762011.1"/>
</dbReference>
<comment type="caution">
    <text evidence="1">The sequence shown here is derived from an EMBL/GenBank/DDBJ whole genome shotgun (WGS) entry which is preliminary data.</text>
</comment>
<dbReference type="GeneID" id="38783816"/>
<sequence>MPRNGNSARSHRALQNDDILREIFEYLSAPLQVFPVRQSLSDRKALLAAARVCSSFSEHALDGLWRDLPSVLPILKILKTSLLQIDTSYDMREYILQGPVSAAEFRRFLSYSRRVRALREVQLHNEKISPSVFQLLSYLARGKPLFPSLRTLGWEQYHPCGTEVLAFLSPSLRTLSLTIGEPRNPEDMSTLGGIICNFACQISDLPLQSLMIDDLHISPLFIRTLAHFKHLRVLTIKRPIAVQELTLSLAGLEDLERLDITLDDSEVPPDDKPLACFNSMKNLSVYRGTASGLLHILRATSTSRSLHTCEIEMLPLPATSSATFQKALRVLSRSSLRTVLVNCEPTRGFPKFTQYRDMVYPLFKSRGLRDVSLSFDDPTICLADNDIKGMAEAWPKLVSLTLFQCGSDPPIASIFSLFAFASQCPDLESLVFSNTNFLPTCPDRLDDVPVMSHRLQCLELRSLWNSSPEAVQQSARFLHRVFPEMECICEDDGEQCGLSDVLEHFQAVRREQLERTGRCLIA</sequence>
<proteinExistence type="predicted"/>
<dbReference type="InParanoid" id="A0A401GXL2"/>
<dbReference type="AlphaFoldDB" id="A0A401GXL2"/>
<accession>A0A401GXL2</accession>
<dbReference type="Gene3D" id="3.80.10.10">
    <property type="entry name" value="Ribonuclease Inhibitor"/>
    <property type="match status" value="1"/>
</dbReference>
<protein>
    <recommendedName>
        <fullName evidence="3">F-box domain-containing protein</fullName>
    </recommendedName>
</protein>